<evidence type="ECO:0000256" key="1">
    <source>
        <dbReference type="ARBA" id="ARBA00004459"/>
    </source>
</evidence>
<dbReference type="GeneID" id="69603774"/>
<proteinExistence type="predicted"/>
<dbReference type="RefSeq" id="WP_085964340.1">
    <property type="nucleotide sequence ID" value="NZ_AP024746.1"/>
</dbReference>
<dbReference type="Proteomes" id="UP000255014">
    <property type="component" value="Unassembled WGS sequence"/>
</dbReference>
<evidence type="ECO:0000256" key="3">
    <source>
        <dbReference type="ARBA" id="ARBA00023136"/>
    </source>
</evidence>
<keyword evidence="6 8" id="KW-0449">Lipoprotein</keyword>
<evidence type="ECO:0000256" key="7">
    <source>
        <dbReference type="SAM" id="MobiDB-lite"/>
    </source>
</evidence>
<organism evidence="8 9">
    <name type="scientific">Bordetella pertussis</name>
    <dbReference type="NCBI Taxonomy" id="520"/>
    <lineage>
        <taxon>Bacteria</taxon>
        <taxon>Pseudomonadati</taxon>
        <taxon>Pseudomonadota</taxon>
        <taxon>Betaproteobacteria</taxon>
        <taxon>Burkholderiales</taxon>
        <taxon>Alcaligenaceae</taxon>
        <taxon>Bordetella</taxon>
    </lineage>
</organism>
<evidence type="ECO:0000313" key="9">
    <source>
        <dbReference type="Proteomes" id="UP000255014"/>
    </source>
</evidence>
<dbReference type="GO" id="GO:0009279">
    <property type="term" value="C:cell outer membrane"/>
    <property type="evidence" value="ECO:0007669"/>
    <property type="project" value="UniProtKB-SubCell"/>
</dbReference>
<keyword evidence="5" id="KW-0998">Cell outer membrane</keyword>
<evidence type="ECO:0000256" key="4">
    <source>
        <dbReference type="ARBA" id="ARBA00023139"/>
    </source>
</evidence>
<reference evidence="8 9" key="1">
    <citation type="submission" date="2018-06" db="EMBL/GenBank/DDBJ databases">
        <authorList>
            <consortium name="Pathogen Informatics"/>
            <person name="Doyle S."/>
        </authorList>
    </citation>
    <scope>NUCLEOTIDE SEQUENCE [LARGE SCALE GENOMIC DNA]</scope>
    <source>
        <strain evidence="8 9">NCTC10911</strain>
    </source>
</reference>
<evidence type="ECO:0000256" key="5">
    <source>
        <dbReference type="ARBA" id="ARBA00023237"/>
    </source>
</evidence>
<feature type="compositionally biased region" description="Pro residues" evidence="7">
    <location>
        <begin position="56"/>
        <end position="65"/>
    </location>
</feature>
<dbReference type="AlphaFoldDB" id="A0A380ZXI6"/>
<dbReference type="InterPro" id="IPR032831">
    <property type="entry name" value="LptM_cons"/>
</dbReference>
<dbReference type="Pfam" id="PF13627">
    <property type="entry name" value="LptM_cons"/>
    <property type="match status" value="1"/>
</dbReference>
<dbReference type="EMBL" id="UFTT01000002">
    <property type="protein sequence ID" value="SUV63124.1"/>
    <property type="molecule type" value="Genomic_DNA"/>
</dbReference>
<gene>
    <name evidence="8" type="ORF">NCTC10911_00117</name>
</gene>
<sequence>MEFPVFHSAHNRLALRIVATLALGGLLAACGYKGPLYLPPPEPGQPAPTGQQTPPSSIPPAPSLP</sequence>
<keyword evidence="3" id="KW-0472">Membrane</keyword>
<protein>
    <submittedName>
        <fullName evidence="8">Predicted small periplasmic lipoprotein</fullName>
    </submittedName>
</protein>
<evidence type="ECO:0000256" key="2">
    <source>
        <dbReference type="ARBA" id="ARBA00022729"/>
    </source>
</evidence>
<evidence type="ECO:0000256" key="6">
    <source>
        <dbReference type="ARBA" id="ARBA00023288"/>
    </source>
</evidence>
<comment type="subcellular location">
    <subcellularLocation>
        <location evidence="1">Cell outer membrane</location>
        <topology evidence="1">Lipid-anchor</topology>
    </subcellularLocation>
</comment>
<dbReference type="NCBIfam" id="NF047847">
    <property type="entry name" value="SS_mature_LptM"/>
    <property type="match status" value="1"/>
</dbReference>
<evidence type="ECO:0000313" key="8">
    <source>
        <dbReference type="EMBL" id="SUV63124.1"/>
    </source>
</evidence>
<accession>A0A380ZXI6</accession>
<keyword evidence="2" id="KW-0732">Signal</keyword>
<name>A0A380ZXI6_BORPT</name>
<keyword evidence="4" id="KW-0564">Palmitate</keyword>
<feature type="region of interest" description="Disordered" evidence="7">
    <location>
        <begin position="38"/>
        <end position="65"/>
    </location>
</feature>